<protein>
    <submittedName>
        <fullName evidence="4">Uncharacterized protein</fullName>
    </submittedName>
</protein>
<gene>
    <name evidence="4" type="ORF">MCOR_29804</name>
</gene>
<dbReference type="Gene3D" id="3.80.10.10">
    <property type="entry name" value="Ribonuclease Inhibitor"/>
    <property type="match status" value="1"/>
</dbReference>
<proteinExistence type="predicted"/>
<evidence type="ECO:0000256" key="3">
    <source>
        <dbReference type="SAM" id="SignalP"/>
    </source>
</evidence>
<dbReference type="Pfam" id="PF13855">
    <property type="entry name" value="LRR_8"/>
    <property type="match status" value="1"/>
</dbReference>
<evidence type="ECO:0000256" key="1">
    <source>
        <dbReference type="ARBA" id="ARBA00022614"/>
    </source>
</evidence>
<organism evidence="4 5">
    <name type="scientific">Mytilus coruscus</name>
    <name type="common">Sea mussel</name>
    <dbReference type="NCBI Taxonomy" id="42192"/>
    <lineage>
        <taxon>Eukaryota</taxon>
        <taxon>Metazoa</taxon>
        <taxon>Spiralia</taxon>
        <taxon>Lophotrochozoa</taxon>
        <taxon>Mollusca</taxon>
        <taxon>Bivalvia</taxon>
        <taxon>Autobranchia</taxon>
        <taxon>Pteriomorphia</taxon>
        <taxon>Mytilida</taxon>
        <taxon>Mytiloidea</taxon>
        <taxon>Mytilidae</taxon>
        <taxon>Mytilinae</taxon>
        <taxon>Mytilus</taxon>
    </lineage>
</organism>
<name>A0A6J8CIH8_MYTCO</name>
<feature type="signal peptide" evidence="3">
    <location>
        <begin position="1"/>
        <end position="20"/>
    </location>
</feature>
<dbReference type="InterPro" id="IPR050333">
    <property type="entry name" value="SLRP"/>
</dbReference>
<evidence type="ECO:0000313" key="4">
    <source>
        <dbReference type="EMBL" id="CAC5395109.1"/>
    </source>
</evidence>
<dbReference type="OrthoDB" id="6157324at2759"/>
<keyword evidence="1" id="KW-0433">Leucine-rich repeat</keyword>
<dbReference type="Proteomes" id="UP000507470">
    <property type="component" value="Unassembled WGS sequence"/>
</dbReference>
<dbReference type="PANTHER" id="PTHR45712:SF22">
    <property type="entry name" value="INSULIN-LIKE GROWTH FACTOR-BINDING PROTEIN COMPLEX ACID LABILE SUBUNIT"/>
    <property type="match status" value="1"/>
</dbReference>
<accession>A0A6J8CIH8</accession>
<dbReference type="InterPro" id="IPR001611">
    <property type="entry name" value="Leu-rich_rpt"/>
</dbReference>
<evidence type="ECO:0000256" key="2">
    <source>
        <dbReference type="ARBA" id="ARBA00022737"/>
    </source>
</evidence>
<dbReference type="InterPro" id="IPR032675">
    <property type="entry name" value="LRR_dom_sf"/>
</dbReference>
<reference evidence="4 5" key="1">
    <citation type="submission" date="2020-06" db="EMBL/GenBank/DDBJ databases">
        <authorList>
            <person name="Li R."/>
            <person name="Bekaert M."/>
        </authorList>
    </citation>
    <scope>NUCLEOTIDE SEQUENCE [LARGE SCALE GENOMIC DNA]</scope>
    <source>
        <strain evidence="5">wild</strain>
    </source>
</reference>
<dbReference type="SUPFAM" id="SSF52058">
    <property type="entry name" value="L domain-like"/>
    <property type="match status" value="1"/>
</dbReference>
<dbReference type="EMBL" id="CACVKT020005429">
    <property type="protein sequence ID" value="CAC5395109.1"/>
    <property type="molecule type" value="Genomic_DNA"/>
</dbReference>
<evidence type="ECO:0000313" key="5">
    <source>
        <dbReference type="Proteomes" id="UP000507470"/>
    </source>
</evidence>
<feature type="chain" id="PRO_5026918651" evidence="3">
    <location>
        <begin position="21"/>
        <end position="185"/>
    </location>
</feature>
<sequence length="185" mass="21104">MDCKILLLVTFYIISKLAYADICELSALFANCSQRGLSQISQNLPEYITKLELSENAITKIGSKAFKTYGKLLILHLANHKISILDSDAFVGLCEFKVLSLTRNRLDHTRYTNNVFRPLKNIQELYLNRNMRSPPPFEKEKVMVHLKILSIDLCGSSDFGIGFLKMMHLQKLTFDHCLACNSKNL</sequence>
<dbReference type="AlphaFoldDB" id="A0A6J8CIH8"/>
<keyword evidence="5" id="KW-1185">Reference proteome</keyword>
<dbReference type="PANTHER" id="PTHR45712">
    <property type="entry name" value="AGAP008170-PA"/>
    <property type="match status" value="1"/>
</dbReference>
<keyword evidence="2" id="KW-0677">Repeat</keyword>
<keyword evidence="3" id="KW-0732">Signal</keyword>